<sequence length="182" mass="20145">MKFTNAIIFATIASSASIPDSGSLSIFRNALASIDSGMQLHIEKTSPFQGTNSTLLGFMNEFVLSVKQSTEKMLEASTLGYDDSVALKALTKPVLLEKGRLVLNTLDETWFSIVEACDCREIQQLFDAYGGSISDVYQAIDDRLVTYDVQVEPKNVIRQQYQEFQSRLSGVKHVFLNVCVDG</sequence>
<evidence type="ECO:0000313" key="2">
    <source>
        <dbReference type="Proteomes" id="UP000076580"/>
    </source>
</evidence>
<reference evidence="1 2" key="1">
    <citation type="journal article" date="2016" name="Sci. Rep.">
        <title>Insights into Adaptations to a Near-Obligate Nematode Endoparasitic Lifestyle from the Finished Genome of Drechmeria coniospora.</title>
        <authorList>
            <person name="Zhang L."/>
            <person name="Zhou Z."/>
            <person name="Guo Q."/>
            <person name="Fokkens L."/>
            <person name="Miskei M."/>
            <person name="Pocsi I."/>
            <person name="Zhang W."/>
            <person name="Chen M."/>
            <person name="Wang L."/>
            <person name="Sun Y."/>
            <person name="Donzelli B.G."/>
            <person name="Gibson D.M."/>
            <person name="Nelson D.R."/>
            <person name="Luo J.G."/>
            <person name="Rep M."/>
            <person name="Liu H."/>
            <person name="Yang S."/>
            <person name="Wang J."/>
            <person name="Krasnoff S.B."/>
            <person name="Xu Y."/>
            <person name="Molnar I."/>
            <person name="Lin M."/>
        </authorList>
    </citation>
    <scope>NUCLEOTIDE SEQUENCE [LARGE SCALE GENOMIC DNA]</scope>
    <source>
        <strain evidence="1 2">ARSEF 6962</strain>
    </source>
</reference>
<protein>
    <submittedName>
        <fullName evidence="1">Uncharacterized protein</fullName>
    </submittedName>
</protein>
<dbReference type="AlphaFoldDB" id="A0A151GQ35"/>
<dbReference type="RefSeq" id="XP_040658555.1">
    <property type="nucleotide sequence ID" value="XM_040797672.1"/>
</dbReference>
<accession>A0A151GQ35</accession>
<gene>
    <name evidence="1" type="ORF">DCS_00333</name>
</gene>
<organism evidence="1 2">
    <name type="scientific">Drechmeria coniospora</name>
    <name type="common">Nematophagous fungus</name>
    <name type="synonym">Meria coniospora</name>
    <dbReference type="NCBI Taxonomy" id="98403"/>
    <lineage>
        <taxon>Eukaryota</taxon>
        <taxon>Fungi</taxon>
        <taxon>Dikarya</taxon>
        <taxon>Ascomycota</taxon>
        <taxon>Pezizomycotina</taxon>
        <taxon>Sordariomycetes</taxon>
        <taxon>Hypocreomycetidae</taxon>
        <taxon>Hypocreales</taxon>
        <taxon>Ophiocordycipitaceae</taxon>
        <taxon>Drechmeria</taxon>
    </lineage>
</organism>
<comment type="caution">
    <text evidence="1">The sequence shown here is derived from an EMBL/GenBank/DDBJ whole genome shotgun (WGS) entry which is preliminary data.</text>
</comment>
<dbReference type="GeneID" id="63712976"/>
<dbReference type="InParanoid" id="A0A151GQ35"/>
<name>A0A151GQ35_DRECN</name>
<proteinExistence type="predicted"/>
<keyword evidence="2" id="KW-1185">Reference proteome</keyword>
<dbReference type="Proteomes" id="UP000076580">
    <property type="component" value="Chromosome 01"/>
</dbReference>
<evidence type="ECO:0000313" key="1">
    <source>
        <dbReference type="EMBL" id="KYK59203.1"/>
    </source>
</evidence>
<dbReference type="EMBL" id="LAYC01000001">
    <property type="protein sequence ID" value="KYK59203.1"/>
    <property type="molecule type" value="Genomic_DNA"/>
</dbReference>